<name>A0A2T7A6T0_TUBBO</name>
<organism evidence="2 3">
    <name type="scientific">Tuber borchii</name>
    <name type="common">White truffle</name>
    <dbReference type="NCBI Taxonomy" id="42251"/>
    <lineage>
        <taxon>Eukaryota</taxon>
        <taxon>Fungi</taxon>
        <taxon>Dikarya</taxon>
        <taxon>Ascomycota</taxon>
        <taxon>Pezizomycotina</taxon>
        <taxon>Pezizomycetes</taxon>
        <taxon>Pezizales</taxon>
        <taxon>Tuberaceae</taxon>
        <taxon>Tuber</taxon>
    </lineage>
</organism>
<dbReference type="AlphaFoldDB" id="A0A2T7A6T0"/>
<feature type="region of interest" description="Disordered" evidence="1">
    <location>
        <begin position="118"/>
        <end position="144"/>
    </location>
</feature>
<feature type="region of interest" description="Disordered" evidence="1">
    <location>
        <begin position="169"/>
        <end position="212"/>
    </location>
</feature>
<evidence type="ECO:0000256" key="1">
    <source>
        <dbReference type="SAM" id="MobiDB-lite"/>
    </source>
</evidence>
<dbReference type="Proteomes" id="UP000244722">
    <property type="component" value="Unassembled WGS sequence"/>
</dbReference>
<proteinExistence type="predicted"/>
<evidence type="ECO:0000313" key="3">
    <source>
        <dbReference type="Proteomes" id="UP000244722"/>
    </source>
</evidence>
<feature type="compositionally biased region" description="Basic and acidic residues" evidence="1">
    <location>
        <begin position="194"/>
        <end position="211"/>
    </location>
</feature>
<reference evidence="2 3" key="1">
    <citation type="submission" date="2017-04" db="EMBL/GenBank/DDBJ databases">
        <title>Draft genome sequence of Tuber borchii Vittad., a whitish edible truffle.</title>
        <authorList>
            <consortium name="DOE Joint Genome Institute"/>
            <person name="Murat C."/>
            <person name="Kuo A."/>
            <person name="Barry K.W."/>
            <person name="Clum A."/>
            <person name="Dockter R.B."/>
            <person name="Fauchery L."/>
            <person name="Iotti M."/>
            <person name="Kohler A."/>
            <person name="Labutti K."/>
            <person name="Lindquist E.A."/>
            <person name="Lipzen A."/>
            <person name="Ohm R.A."/>
            <person name="Wang M."/>
            <person name="Grigoriev I.V."/>
            <person name="Zambonelli A."/>
            <person name="Martin F.M."/>
        </authorList>
    </citation>
    <scope>NUCLEOTIDE SEQUENCE [LARGE SCALE GENOMIC DNA]</scope>
    <source>
        <strain evidence="2 3">Tbo3840</strain>
    </source>
</reference>
<gene>
    <name evidence="2" type="ORF">B9Z19DRAFT_1061040</name>
</gene>
<protein>
    <submittedName>
        <fullName evidence="2">Uncharacterized protein</fullName>
    </submittedName>
</protein>
<keyword evidence="3" id="KW-1185">Reference proteome</keyword>
<dbReference type="EMBL" id="NESQ01000013">
    <property type="protein sequence ID" value="PUU83395.1"/>
    <property type="molecule type" value="Genomic_DNA"/>
</dbReference>
<sequence length="254" mass="29232">MRRKRKIAVLWQFHKSKVPKVGFSEKYEEVGEEIGETGAGITGKEEIDVGSTLANKWIEPAGSPVQQLELGFLDDVISLSDIIKHGEEEEKVDKFTQPPREELEIIEYKRKSDIEKGADFTSKGKKGHRIGIVPKTGSKHHRGKLTISNSCPSWTIEVKEIINTLLDQSSSSSKQDNHSNRCLHSSSYSKKYKKLTDQEEDRTTQSSDHHQQAWQQFKLEKLAVERDRMRHERDMMILKFRLERGDQLADIENM</sequence>
<comment type="caution">
    <text evidence="2">The sequence shown here is derived from an EMBL/GenBank/DDBJ whole genome shotgun (WGS) entry which is preliminary data.</text>
</comment>
<evidence type="ECO:0000313" key="2">
    <source>
        <dbReference type="EMBL" id="PUU83395.1"/>
    </source>
</evidence>
<accession>A0A2T7A6T0</accession>